<sequence length="111" mass="12279">MNELIGPLLFAAIFSAGDGLQRDRADTEAHARPVQVAQLNPGRYRSVEADGEVRRGERLPARYQAHQHVVEDWRALRLSKPPRGHQWVDAGESYALVAIATGRVAQVVTGR</sequence>
<organism evidence="1 2">
    <name type="scientific">Massilia oculi</name>
    <dbReference type="NCBI Taxonomy" id="945844"/>
    <lineage>
        <taxon>Bacteria</taxon>
        <taxon>Pseudomonadati</taxon>
        <taxon>Pseudomonadota</taxon>
        <taxon>Betaproteobacteria</taxon>
        <taxon>Burkholderiales</taxon>
        <taxon>Oxalobacteraceae</taxon>
        <taxon>Telluria group</taxon>
        <taxon>Massilia</taxon>
    </lineage>
</organism>
<dbReference type="InterPro" id="IPR024572">
    <property type="entry name" value="RcnB"/>
</dbReference>
<dbReference type="OrthoDB" id="6687316at2"/>
<evidence type="ECO:0000313" key="1">
    <source>
        <dbReference type="EMBL" id="AWL04438.1"/>
    </source>
</evidence>
<evidence type="ECO:0008006" key="3">
    <source>
        <dbReference type="Google" id="ProtNLM"/>
    </source>
</evidence>
<name>A0A2S2DGG6_9BURK</name>
<protein>
    <recommendedName>
        <fullName evidence="3">RcnB family protein</fullName>
    </recommendedName>
</protein>
<proteinExistence type="predicted"/>
<dbReference type="Gene3D" id="3.10.450.160">
    <property type="entry name" value="inner membrane protein cigr"/>
    <property type="match status" value="1"/>
</dbReference>
<dbReference type="KEGG" id="mtim:DIR46_08310"/>
<dbReference type="RefSeq" id="WP_109344819.1">
    <property type="nucleotide sequence ID" value="NZ_CP029343.1"/>
</dbReference>
<dbReference type="Proteomes" id="UP000245820">
    <property type="component" value="Chromosome"/>
</dbReference>
<dbReference type="AlphaFoldDB" id="A0A2S2DGG6"/>
<evidence type="ECO:0000313" key="2">
    <source>
        <dbReference type="Proteomes" id="UP000245820"/>
    </source>
</evidence>
<keyword evidence="2" id="KW-1185">Reference proteome</keyword>
<gene>
    <name evidence="1" type="ORF">DIR46_08310</name>
</gene>
<reference evidence="1 2" key="1">
    <citation type="submission" date="2018-05" db="EMBL/GenBank/DDBJ databases">
        <title>Complete genome sequence of Massilia oculi sp. nov. CCUG 43427T (=DSM 26321T), the type strain of M. oculi, and comparison with genome sequences of other Massilia strains.</title>
        <authorList>
            <person name="Zhu B."/>
        </authorList>
    </citation>
    <scope>NUCLEOTIDE SEQUENCE [LARGE SCALE GENOMIC DNA]</scope>
    <source>
        <strain evidence="1 2">CCUG 43427</strain>
    </source>
</reference>
<dbReference type="Pfam" id="PF11776">
    <property type="entry name" value="RcnB"/>
    <property type="match status" value="1"/>
</dbReference>
<accession>A0A2S2DGG6</accession>
<dbReference type="EMBL" id="CP029343">
    <property type="protein sequence ID" value="AWL04438.1"/>
    <property type="molecule type" value="Genomic_DNA"/>
</dbReference>